<dbReference type="GO" id="GO:0005829">
    <property type="term" value="C:cytosol"/>
    <property type="evidence" value="ECO:0007669"/>
    <property type="project" value="TreeGrafter"/>
</dbReference>
<dbReference type="Proteomes" id="UP000014680">
    <property type="component" value="Unassembled WGS sequence"/>
</dbReference>
<dbReference type="OrthoDB" id="10261753at2759"/>
<feature type="compositionally biased region" description="Basic and acidic residues" evidence="1">
    <location>
        <begin position="277"/>
        <end position="295"/>
    </location>
</feature>
<reference evidence="2 3" key="1">
    <citation type="submission" date="2012-10" db="EMBL/GenBank/DDBJ databases">
        <authorList>
            <person name="Zafar N."/>
            <person name="Inman J."/>
            <person name="Hall N."/>
            <person name="Lorenzi H."/>
            <person name="Caler E."/>
        </authorList>
    </citation>
    <scope>NUCLEOTIDE SEQUENCE [LARGE SCALE GENOMIC DNA]</scope>
    <source>
        <strain evidence="2 3">IP1</strain>
    </source>
</reference>
<dbReference type="RefSeq" id="XP_004258857.1">
    <property type="nucleotide sequence ID" value="XM_004258809.1"/>
</dbReference>
<feature type="region of interest" description="Disordered" evidence="1">
    <location>
        <begin position="277"/>
        <end position="331"/>
    </location>
</feature>
<organism evidence="2 3">
    <name type="scientific">Entamoeba invadens IP1</name>
    <dbReference type="NCBI Taxonomy" id="370355"/>
    <lineage>
        <taxon>Eukaryota</taxon>
        <taxon>Amoebozoa</taxon>
        <taxon>Evosea</taxon>
        <taxon>Archamoebae</taxon>
        <taxon>Mastigamoebida</taxon>
        <taxon>Entamoebidae</taxon>
        <taxon>Entamoeba</taxon>
    </lineage>
</organism>
<dbReference type="VEuPathDB" id="AmoebaDB:EIN_379730"/>
<dbReference type="GO" id="GO:0051721">
    <property type="term" value="F:protein phosphatase 2A binding"/>
    <property type="evidence" value="ECO:0007669"/>
    <property type="project" value="TreeGrafter"/>
</dbReference>
<sequence length="331" mass="38922">MSEDRWAVPFKVFELPENCNSDEEVFDALKVCDTYKAKQAKTNPISKNEEFDDISTSAIGYLVLDYIIAQLYGKFRDNRVKAIEMSQKYYIGFLNEMSRLLFVKKSVVDDLVNNVQLSSENARTQRVSRYRESKDAKNKLEILEKKRKAGFADEEEEREFFTVYFRVAILESLDNYNYQQKEFDMLKEVEKMKKNGTFEETKRRDDLLAEKSRTDFKTFTIPKQGAPIEQPAFGQQTKQQSVVDQFVYKPERLEIQKNVFNPRFKYGRLMTDEDFKEEMRTELAPKDPNPEKTSADEDSDRETDESLKDKRDWDEFKDQHPKGSGNTLNMG</sequence>
<protein>
    <submittedName>
        <fullName evidence="2">Uncharacterized protein</fullName>
    </submittedName>
</protein>
<dbReference type="AlphaFoldDB" id="A0A0A1UE83"/>
<dbReference type="InterPro" id="IPR007304">
    <property type="entry name" value="TAP46-like"/>
</dbReference>
<proteinExistence type="predicted"/>
<gene>
    <name evidence="2" type="ORF">EIN_379730</name>
</gene>
<dbReference type="PANTHER" id="PTHR10933">
    <property type="entry name" value="IMMUNOGLOBULIN-BINDING PROTEIN 1"/>
    <property type="match status" value="1"/>
</dbReference>
<dbReference type="EMBL" id="KB206395">
    <property type="protein sequence ID" value="ELP92086.1"/>
    <property type="molecule type" value="Genomic_DNA"/>
</dbReference>
<dbReference type="OMA" id="KDTHPWG"/>
<dbReference type="KEGG" id="eiv:EIN_379730"/>
<keyword evidence="3" id="KW-1185">Reference proteome</keyword>
<evidence type="ECO:0000313" key="3">
    <source>
        <dbReference type="Proteomes" id="UP000014680"/>
    </source>
</evidence>
<name>A0A0A1UE83_ENTIV</name>
<dbReference type="Pfam" id="PF04177">
    <property type="entry name" value="TAP42"/>
    <property type="match status" value="1"/>
</dbReference>
<evidence type="ECO:0000313" key="2">
    <source>
        <dbReference type="EMBL" id="ELP92086.1"/>
    </source>
</evidence>
<feature type="compositionally biased region" description="Basic and acidic residues" evidence="1">
    <location>
        <begin position="304"/>
        <end position="321"/>
    </location>
</feature>
<evidence type="ECO:0000256" key="1">
    <source>
        <dbReference type="SAM" id="MobiDB-lite"/>
    </source>
</evidence>
<accession>A0A0A1UE83</accession>
<dbReference type="PANTHER" id="PTHR10933:SF9">
    <property type="entry name" value="IMMUNOGLOBULIN-BINDING PROTEIN 1"/>
    <property type="match status" value="1"/>
</dbReference>
<dbReference type="GO" id="GO:0035303">
    <property type="term" value="P:regulation of dephosphorylation"/>
    <property type="evidence" value="ECO:0007669"/>
    <property type="project" value="TreeGrafter"/>
</dbReference>
<dbReference type="Gene3D" id="1.25.40.540">
    <property type="entry name" value="TAP42-like family"/>
    <property type="match status" value="1"/>
</dbReference>
<dbReference type="GO" id="GO:0009966">
    <property type="term" value="P:regulation of signal transduction"/>
    <property type="evidence" value="ECO:0007669"/>
    <property type="project" value="InterPro"/>
</dbReference>
<dbReference type="InterPro" id="IPR038511">
    <property type="entry name" value="TAP42/TAP46-like_sf"/>
</dbReference>
<dbReference type="GeneID" id="14891118"/>